<proteinExistence type="predicted"/>
<dbReference type="EMBL" id="JAUSVP010000008">
    <property type="protein sequence ID" value="MDQ0448447.1"/>
    <property type="molecule type" value="Genomic_DNA"/>
</dbReference>
<name>A0ABU0I1G2_9HYPH</name>
<organism evidence="2 3">
    <name type="scientific">Methylobacterium aerolatum</name>
    <dbReference type="NCBI Taxonomy" id="418708"/>
    <lineage>
        <taxon>Bacteria</taxon>
        <taxon>Pseudomonadati</taxon>
        <taxon>Pseudomonadota</taxon>
        <taxon>Alphaproteobacteria</taxon>
        <taxon>Hyphomicrobiales</taxon>
        <taxon>Methylobacteriaceae</taxon>
        <taxon>Methylobacterium</taxon>
    </lineage>
</organism>
<feature type="compositionally biased region" description="Low complexity" evidence="1">
    <location>
        <begin position="130"/>
        <end position="146"/>
    </location>
</feature>
<dbReference type="Proteomes" id="UP001231124">
    <property type="component" value="Unassembled WGS sequence"/>
</dbReference>
<protein>
    <submittedName>
        <fullName evidence="2">Uncharacterized protein</fullName>
    </submittedName>
</protein>
<feature type="compositionally biased region" description="Basic residues" evidence="1">
    <location>
        <begin position="104"/>
        <end position="119"/>
    </location>
</feature>
<evidence type="ECO:0000256" key="1">
    <source>
        <dbReference type="SAM" id="MobiDB-lite"/>
    </source>
</evidence>
<reference evidence="2 3" key="1">
    <citation type="submission" date="2023-07" db="EMBL/GenBank/DDBJ databases">
        <title>Genomic Encyclopedia of Type Strains, Phase IV (KMG-IV): sequencing the most valuable type-strain genomes for metagenomic binning, comparative biology and taxonomic classification.</title>
        <authorList>
            <person name="Goeker M."/>
        </authorList>
    </citation>
    <scope>NUCLEOTIDE SEQUENCE [LARGE SCALE GENOMIC DNA]</scope>
    <source>
        <strain evidence="2 3">DSM 19013</strain>
    </source>
</reference>
<evidence type="ECO:0000313" key="2">
    <source>
        <dbReference type="EMBL" id="MDQ0448447.1"/>
    </source>
</evidence>
<sequence length="167" mass="17614">MAARFAAMEHFKSTIATTAIAAFGLVAAAHILHPGNFERTTYPSRPAATVVQQASAWVDPPAAAEASTTLPETKPVIEARDTLPVAWTSGTAQSPEKAVEAKPAKSRRKVSSARRHRVAQRQAHQRDAALARPTPATSATAPVAQAQERRPSPLTDLIHGLGLGSDS</sequence>
<gene>
    <name evidence="2" type="ORF">QO012_002956</name>
</gene>
<feature type="region of interest" description="Disordered" evidence="1">
    <location>
        <begin position="86"/>
        <end position="167"/>
    </location>
</feature>
<evidence type="ECO:0000313" key="3">
    <source>
        <dbReference type="Proteomes" id="UP001231124"/>
    </source>
</evidence>
<keyword evidence="3" id="KW-1185">Reference proteome</keyword>
<comment type="caution">
    <text evidence="2">The sequence shown here is derived from an EMBL/GenBank/DDBJ whole genome shotgun (WGS) entry which is preliminary data.</text>
</comment>
<accession>A0ABU0I1G2</accession>